<accession>A0ABV5ARD9</accession>
<name>A0ABV5ARD9_9BACL</name>
<feature type="repeat" description="TPR" evidence="3">
    <location>
        <begin position="3"/>
        <end position="36"/>
    </location>
</feature>
<sequence length="177" mass="19946">MKADEYVQKAYFSILSNDFEEAIRWFERAIAAEPDNADYRYRCSITYARSGRLDQALEHAKLAVTLAPGQDEYKIHLNSLEAKRLAGEVRKMLSGGGSPDDPARARAINMLYEAVKLDPLCADAYVLLALAHNELNQFDEALAAVGEAIDLLPQEGQLIELQLELLERKKNYRDSQK</sequence>
<keyword evidence="5" id="KW-1185">Reference proteome</keyword>
<gene>
    <name evidence="4" type="ORF">ACE41H_03970</name>
</gene>
<keyword evidence="2 3" id="KW-0802">TPR repeat</keyword>
<protein>
    <submittedName>
        <fullName evidence="4">Tetratricopeptide repeat protein</fullName>
    </submittedName>
</protein>
<dbReference type="EMBL" id="JBHHMI010000002">
    <property type="protein sequence ID" value="MFB5265944.1"/>
    <property type="molecule type" value="Genomic_DNA"/>
</dbReference>
<feature type="repeat" description="TPR" evidence="3">
    <location>
        <begin position="122"/>
        <end position="155"/>
    </location>
</feature>
<reference evidence="4 5" key="1">
    <citation type="submission" date="2024-09" db="EMBL/GenBank/DDBJ databases">
        <title>Paenibacillus zeirhizospherea sp. nov., isolated from surface of the maize (Zea mays) roots in a horticulture field, Hungary.</title>
        <authorList>
            <person name="Marton D."/>
            <person name="Farkas M."/>
            <person name="Bedics A."/>
            <person name="Toth E."/>
            <person name="Tancsics A."/>
            <person name="Boka K."/>
            <person name="Maroti G."/>
            <person name="Kriszt B."/>
            <person name="Cserhati M."/>
        </authorList>
    </citation>
    <scope>NUCLEOTIDE SEQUENCE [LARGE SCALE GENOMIC DNA]</scope>
    <source>
        <strain evidence="4 5">KCTC 33519</strain>
    </source>
</reference>
<organism evidence="4 5">
    <name type="scientific">Paenibacillus enshidis</name>
    <dbReference type="NCBI Taxonomy" id="1458439"/>
    <lineage>
        <taxon>Bacteria</taxon>
        <taxon>Bacillati</taxon>
        <taxon>Bacillota</taxon>
        <taxon>Bacilli</taxon>
        <taxon>Bacillales</taxon>
        <taxon>Paenibacillaceae</taxon>
        <taxon>Paenibacillus</taxon>
    </lineage>
</organism>
<evidence type="ECO:0000256" key="3">
    <source>
        <dbReference type="PROSITE-ProRule" id="PRU00339"/>
    </source>
</evidence>
<evidence type="ECO:0000256" key="2">
    <source>
        <dbReference type="ARBA" id="ARBA00022803"/>
    </source>
</evidence>
<keyword evidence="1" id="KW-0677">Repeat</keyword>
<dbReference type="InterPro" id="IPR011990">
    <property type="entry name" value="TPR-like_helical_dom_sf"/>
</dbReference>
<dbReference type="InterPro" id="IPR019734">
    <property type="entry name" value="TPR_rpt"/>
</dbReference>
<dbReference type="PANTHER" id="PTHR44227">
    <property type="match status" value="1"/>
</dbReference>
<dbReference type="Pfam" id="PF13432">
    <property type="entry name" value="TPR_16"/>
    <property type="match status" value="1"/>
</dbReference>
<proteinExistence type="predicted"/>
<comment type="caution">
    <text evidence="4">The sequence shown here is derived from an EMBL/GenBank/DDBJ whole genome shotgun (WGS) entry which is preliminary data.</text>
</comment>
<dbReference type="InterPro" id="IPR052346">
    <property type="entry name" value="O-mannosyl-transferase_TMTC"/>
</dbReference>
<dbReference type="Pfam" id="PF14559">
    <property type="entry name" value="TPR_19"/>
    <property type="match status" value="1"/>
</dbReference>
<dbReference type="Gene3D" id="1.25.40.10">
    <property type="entry name" value="Tetratricopeptide repeat domain"/>
    <property type="match status" value="2"/>
</dbReference>
<evidence type="ECO:0000313" key="4">
    <source>
        <dbReference type="EMBL" id="MFB5265944.1"/>
    </source>
</evidence>
<evidence type="ECO:0000256" key="1">
    <source>
        <dbReference type="ARBA" id="ARBA00022737"/>
    </source>
</evidence>
<dbReference type="PANTHER" id="PTHR44227:SF3">
    <property type="entry name" value="PROTEIN O-MANNOSYL-TRANSFERASE TMTC4"/>
    <property type="match status" value="1"/>
</dbReference>
<dbReference type="SMART" id="SM00028">
    <property type="entry name" value="TPR"/>
    <property type="match status" value="3"/>
</dbReference>
<dbReference type="SUPFAM" id="SSF48452">
    <property type="entry name" value="TPR-like"/>
    <property type="match status" value="1"/>
</dbReference>
<dbReference type="Proteomes" id="UP001580346">
    <property type="component" value="Unassembled WGS sequence"/>
</dbReference>
<dbReference type="RefSeq" id="WP_375353495.1">
    <property type="nucleotide sequence ID" value="NZ_JBHHMI010000002.1"/>
</dbReference>
<evidence type="ECO:0000313" key="5">
    <source>
        <dbReference type="Proteomes" id="UP001580346"/>
    </source>
</evidence>
<dbReference type="PROSITE" id="PS50005">
    <property type="entry name" value="TPR"/>
    <property type="match status" value="2"/>
</dbReference>